<feature type="transmembrane region" description="Helical" evidence="6">
    <location>
        <begin position="90"/>
        <end position="115"/>
    </location>
</feature>
<protein>
    <recommendedName>
        <fullName evidence="9">Polysaccharide biosynthesis protein C-terminal domain-containing protein</fullName>
    </recommendedName>
</protein>
<feature type="transmembrane region" description="Helical" evidence="6">
    <location>
        <begin position="54"/>
        <end position="70"/>
    </location>
</feature>
<evidence type="ECO:0000256" key="5">
    <source>
        <dbReference type="ARBA" id="ARBA00023136"/>
    </source>
</evidence>
<feature type="transmembrane region" description="Helical" evidence="6">
    <location>
        <begin position="184"/>
        <end position="203"/>
    </location>
</feature>
<comment type="subcellular location">
    <subcellularLocation>
        <location evidence="1">Cell membrane</location>
        <topology evidence="1">Multi-pass membrane protein</topology>
    </subcellularLocation>
</comment>
<dbReference type="RefSeq" id="WP_006283732.1">
    <property type="nucleotide sequence ID" value="NZ_BPTR01000001.1"/>
</dbReference>
<comment type="caution">
    <text evidence="7">The sequence shown here is derived from an EMBL/GenBank/DDBJ whole genome shotgun (WGS) entry which is preliminary data.</text>
</comment>
<feature type="transmembrane region" description="Helical" evidence="6">
    <location>
        <begin position="159"/>
        <end position="178"/>
    </location>
</feature>
<keyword evidence="3 6" id="KW-0812">Transmembrane</keyword>
<sequence length="236" mass="26640">MQSENKQIARNLIFNIISFGVNIFISLFFTPYLIRTLGKEAYSFFPLVNNIINFNNILTAAVGSMAGRFITMKFYKNDIEGANQYFNSIWVANIVLSIFFTIVSIFAIVFIANILTVPDILLTDVRLMFVFSAAAMIIGLLTGMFGLGTFVKNRVDLQSGISVITHIVRVIAIILLFYFLSPTIVFMSLSGFISALVGMYFNLSFKKRLLPELSFSPVKYFNWKDFAANVNFRITA</sequence>
<feature type="transmembrane region" description="Helical" evidence="6">
    <location>
        <begin position="127"/>
        <end position="147"/>
    </location>
</feature>
<evidence type="ECO:0000256" key="2">
    <source>
        <dbReference type="ARBA" id="ARBA00022475"/>
    </source>
</evidence>
<gene>
    <name evidence="7" type="ORF">PRRU23_24250</name>
</gene>
<proteinExistence type="predicted"/>
<keyword evidence="4 6" id="KW-1133">Transmembrane helix</keyword>
<evidence type="ECO:0000256" key="6">
    <source>
        <dbReference type="SAM" id="Phobius"/>
    </source>
</evidence>
<reference evidence="7" key="1">
    <citation type="submission" date="2021-08" db="EMBL/GenBank/DDBJ databases">
        <title>Prevotella lacticifex sp. nov., isolated from rumen of cow.</title>
        <authorList>
            <person name="Shinkai T."/>
            <person name="Ikeyama N."/>
            <person name="Kumagai M."/>
            <person name="Ohmori H."/>
            <person name="Sakamoto M."/>
            <person name="Ohkuma M."/>
            <person name="Mitsumori M."/>
        </authorList>
    </citation>
    <scope>NUCLEOTIDE SEQUENCE</scope>
    <source>
        <strain evidence="7">DSM 11371</strain>
    </source>
</reference>
<dbReference type="EMBL" id="BPTR01000001">
    <property type="protein sequence ID" value="GJG28725.1"/>
    <property type="molecule type" value="Genomic_DNA"/>
</dbReference>
<keyword evidence="2" id="KW-1003">Cell membrane</keyword>
<evidence type="ECO:0000256" key="4">
    <source>
        <dbReference type="ARBA" id="ARBA00022989"/>
    </source>
</evidence>
<name>A0AA37I489_SEGBR</name>
<dbReference type="Proteomes" id="UP000887043">
    <property type="component" value="Unassembled WGS sequence"/>
</dbReference>
<keyword evidence="5 6" id="KW-0472">Membrane</keyword>
<evidence type="ECO:0000313" key="7">
    <source>
        <dbReference type="EMBL" id="GJG28725.1"/>
    </source>
</evidence>
<evidence type="ECO:0000256" key="1">
    <source>
        <dbReference type="ARBA" id="ARBA00004651"/>
    </source>
</evidence>
<evidence type="ECO:0008006" key="9">
    <source>
        <dbReference type="Google" id="ProtNLM"/>
    </source>
</evidence>
<dbReference type="GO" id="GO:0005886">
    <property type="term" value="C:plasma membrane"/>
    <property type="evidence" value="ECO:0007669"/>
    <property type="project" value="UniProtKB-SubCell"/>
</dbReference>
<evidence type="ECO:0000313" key="8">
    <source>
        <dbReference type="Proteomes" id="UP000887043"/>
    </source>
</evidence>
<organism evidence="7 8">
    <name type="scientific">Segatella bryantii</name>
    <name type="common">Prevotella bryantii</name>
    <dbReference type="NCBI Taxonomy" id="77095"/>
    <lineage>
        <taxon>Bacteria</taxon>
        <taxon>Pseudomonadati</taxon>
        <taxon>Bacteroidota</taxon>
        <taxon>Bacteroidia</taxon>
        <taxon>Bacteroidales</taxon>
        <taxon>Prevotellaceae</taxon>
        <taxon>Segatella</taxon>
    </lineage>
</organism>
<accession>A0AA37I489</accession>
<feature type="transmembrane region" description="Helical" evidence="6">
    <location>
        <begin position="12"/>
        <end position="34"/>
    </location>
</feature>
<dbReference type="InterPro" id="IPR050833">
    <property type="entry name" value="Poly_Biosynth_Transport"/>
</dbReference>
<dbReference type="AlphaFoldDB" id="A0AA37I489"/>
<dbReference type="PANTHER" id="PTHR30250:SF26">
    <property type="entry name" value="PSMA PROTEIN"/>
    <property type="match status" value="1"/>
</dbReference>
<dbReference type="PANTHER" id="PTHR30250">
    <property type="entry name" value="PST FAMILY PREDICTED COLANIC ACID TRANSPORTER"/>
    <property type="match status" value="1"/>
</dbReference>
<evidence type="ECO:0000256" key="3">
    <source>
        <dbReference type="ARBA" id="ARBA00022692"/>
    </source>
</evidence>